<evidence type="ECO:0000256" key="11">
    <source>
        <dbReference type="ARBA" id="ARBA00023180"/>
    </source>
</evidence>
<sequence>SLNSIIGHYIYSSFKSPLPWAKCREEWGPNCVNSDGTPSTFKFDAFMAIASNKSISSSELYFNNIVLQERDNIDDGIGVPNWPLVITLFLTWVIVLMAIIKGVRSSGKASYFLAIFPYIILIILLIRAVTLEGALEGILFFIKPQWDKLLSPQVSLFYLFFV</sequence>
<keyword evidence="18" id="KW-1185">Reference proteome</keyword>
<evidence type="ECO:0000256" key="6">
    <source>
        <dbReference type="ARBA" id="ARBA00022970"/>
    </source>
</evidence>
<evidence type="ECO:0000256" key="13">
    <source>
        <dbReference type="ARBA" id="ARBA00037785"/>
    </source>
</evidence>
<dbReference type="Proteomes" id="UP000015102">
    <property type="component" value="Unassembled WGS sequence"/>
</dbReference>
<evidence type="ECO:0000256" key="3">
    <source>
        <dbReference type="ARBA" id="ARBA00022448"/>
    </source>
</evidence>
<dbReference type="InterPro" id="IPR000175">
    <property type="entry name" value="Na/ntran_symport"/>
</dbReference>
<evidence type="ECO:0000256" key="14">
    <source>
        <dbReference type="ARBA" id="ARBA00040215"/>
    </source>
</evidence>
<comment type="function">
    <text evidence="13">Unusual broad substrate spectrum amino acid:sodium cotransporter that promotes absorption of the D isomers of essential amino acids. Neutral amino acids are the preferred substrates, especially methionine and phenylalanine.</text>
</comment>
<proteinExistence type="inferred from homology"/>
<evidence type="ECO:0000256" key="4">
    <source>
        <dbReference type="ARBA" id="ARBA00022692"/>
    </source>
</evidence>
<keyword evidence="15" id="KW-1015">Disulfide bond</keyword>
<keyword evidence="7 16" id="KW-1133">Transmembrane helix</keyword>
<feature type="transmembrane region" description="Helical" evidence="16">
    <location>
        <begin position="112"/>
        <end position="142"/>
    </location>
</feature>
<evidence type="ECO:0000256" key="7">
    <source>
        <dbReference type="ARBA" id="ARBA00022989"/>
    </source>
</evidence>
<dbReference type="SUPFAM" id="SSF161070">
    <property type="entry name" value="SNF-like"/>
    <property type="match status" value="1"/>
</dbReference>
<keyword evidence="9" id="KW-0406">Ion transport</keyword>
<reference evidence="17" key="2">
    <citation type="submission" date="2015-06" db="UniProtKB">
        <authorList>
            <consortium name="EnsemblMetazoa"/>
        </authorList>
    </citation>
    <scope>IDENTIFICATION</scope>
</reference>
<comment type="subcellular location">
    <subcellularLocation>
        <location evidence="1">Membrane</location>
        <topology evidence="1">Multi-pass membrane protein</topology>
    </subcellularLocation>
</comment>
<feature type="transmembrane region" description="Helical" evidence="16">
    <location>
        <begin position="82"/>
        <end position="100"/>
    </location>
</feature>
<accession>T1GP88</accession>
<evidence type="ECO:0000256" key="1">
    <source>
        <dbReference type="ARBA" id="ARBA00004141"/>
    </source>
</evidence>
<evidence type="ECO:0000256" key="15">
    <source>
        <dbReference type="PIRSR" id="PIRSR600175-2"/>
    </source>
</evidence>
<dbReference type="GO" id="GO:0005886">
    <property type="term" value="C:plasma membrane"/>
    <property type="evidence" value="ECO:0007669"/>
    <property type="project" value="TreeGrafter"/>
</dbReference>
<evidence type="ECO:0000256" key="2">
    <source>
        <dbReference type="ARBA" id="ARBA00006459"/>
    </source>
</evidence>
<dbReference type="OMA" id="SANETMH"/>
<dbReference type="PANTHER" id="PTHR11616:SF321">
    <property type="entry name" value="SODIUM-DEPENDENT NUTRIENT AMINO ACID TRANSPORTER 1-RELATED"/>
    <property type="match status" value="1"/>
</dbReference>
<evidence type="ECO:0000256" key="10">
    <source>
        <dbReference type="ARBA" id="ARBA00023136"/>
    </source>
</evidence>
<dbReference type="GO" id="GO:0015179">
    <property type="term" value="F:L-amino acid transmembrane transporter activity"/>
    <property type="evidence" value="ECO:0007669"/>
    <property type="project" value="TreeGrafter"/>
</dbReference>
<keyword evidence="8" id="KW-0915">Sodium</keyword>
<evidence type="ECO:0000256" key="8">
    <source>
        <dbReference type="ARBA" id="ARBA00023053"/>
    </source>
</evidence>
<keyword evidence="3" id="KW-0813">Transport</keyword>
<dbReference type="HOGENOM" id="CLU_1639624_0_0_1"/>
<feature type="disulfide bond" evidence="15">
    <location>
        <begin position="23"/>
        <end position="31"/>
    </location>
</feature>
<name>T1GP88_MEGSC</name>
<keyword evidence="11" id="KW-0325">Glycoprotein</keyword>
<evidence type="ECO:0000256" key="9">
    <source>
        <dbReference type="ARBA" id="ARBA00023065"/>
    </source>
</evidence>
<keyword evidence="4 16" id="KW-0812">Transmembrane</keyword>
<organism evidence="17 18">
    <name type="scientific">Megaselia scalaris</name>
    <name type="common">Humpbacked fly</name>
    <name type="synonym">Phora scalaris</name>
    <dbReference type="NCBI Taxonomy" id="36166"/>
    <lineage>
        <taxon>Eukaryota</taxon>
        <taxon>Metazoa</taxon>
        <taxon>Ecdysozoa</taxon>
        <taxon>Arthropoda</taxon>
        <taxon>Hexapoda</taxon>
        <taxon>Insecta</taxon>
        <taxon>Pterygota</taxon>
        <taxon>Neoptera</taxon>
        <taxon>Endopterygota</taxon>
        <taxon>Diptera</taxon>
        <taxon>Brachycera</taxon>
        <taxon>Muscomorpha</taxon>
        <taxon>Platypezoidea</taxon>
        <taxon>Phoridae</taxon>
        <taxon>Megaseliini</taxon>
        <taxon>Megaselia</taxon>
    </lineage>
</organism>
<dbReference type="EMBL" id="CAQQ02195270">
    <property type="status" value="NOT_ANNOTATED_CDS"/>
    <property type="molecule type" value="Genomic_DNA"/>
</dbReference>
<keyword evidence="10 16" id="KW-0472">Membrane</keyword>
<evidence type="ECO:0000256" key="5">
    <source>
        <dbReference type="ARBA" id="ARBA00022847"/>
    </source>
</evidence>
<comment type="similarity">
    <text evidence="2">Belongs to the sodium:neurotransmitter symporter (SNF) (TC 2.A.22) family.</text>
</comment>
<keyword evidence="5" id="KW-0769">Symport</keyword>
<protein>
    <recommendedName>
        <fullName evidence="14">Sodium-dependent nutrient amino acid transporter 1</fullName>
    </recommendedName>
</protein>
<dbReference type="AlphaFoldDB" id="T1GP88"/>
<dbReference type="STRING" id="36166.T1GP88"/>
<evidence type="ECO:0000256" key="16">
    <source>
        <dbReference type="SAM" id="Phobius"/>
    </source>
</evidence>
<dbReference type="Pfam" id="PF00209">
    <property type="entry name" value="SNF"/>
    <property type="match status" value="1"/>
</dbReference>
<reference evidence="18" key="1">
    <citation type="submission" date="2013-02" db="EMBL/GenBank/DDBJ databases">
        <authorList>
            <person name="Hughes D."/>
        </authorList>
    </citation>
    <scope>NUCLEOTIDE SEQUENCE</scope>
    <source>
        <strain>Durham</strain>
        <strain evidence="18">NC isolate 2 -- Noor lab</strain>
    </source>
</reference>
<evidence type="ECO:0000313" key="18">
    <source>
        <dbReference type="Proteomes" id="UP000015102"/>
    </source>
</evidence>
<keyword evidence="12" id="KW-0739">Sodium transport</keyword>
<dbReference type="PROSITE" id="PS50267">
    <property type="entry name" value="NA_NEUROTRAN_SYMP_3"/>
    <property type="match status" value="1"/>
</dbReference>
<dbReference type="PANTHER" id="PTHR11616">
    <property type="entry name" value="SODIUM/CHLORIDE DEPENDENT TRANSPORTER"/>
    <property type="match status" value="1"/>
</dbReference>
<dbReference type="EnsemblMetazoa" id="MESCA005409-RA">
    <property type="protein sequence ID" value="MESCA005409-PA"/>
    <property type="gene ID" value="MESCA005409"/>
</dbReference>
<evidence type="ECO:0000256" key="12">
    <source>
        <dbReference type="ARBA" id="ARBA00023201"/>
    </source>
</evidence>
<dbReference type="InterPro" id="IPR037272">
    <property type="entry name" value="SNS_sf"/>
</dbReference>
<evidence type="ECO:0000313" key="17">
    <source>
        <dbReference type="EnsemblMetazoa" id="MESCA005409-PA"/>
    </source>
</evidence>
<dbReference type="GO" id="GO:0089718">
    <property type="term" value="P:amino acid import across plasma membrane"/>
    <property type="evidence" value="ECO:0007669"/>
    <property type="project" value="TreeGrafter"/>
</dbReference>
<dbReference type="GO" id="GO:0005283">
    <property type="term" value="F:amino acid:sodium symporter activity"/>
    <property type="evidence" value="ECO:0007669"/>
    <property type="project" value="TreeGrafter"/>
</dbReference>
<keyword evidence="6" id="KW-0029">Amino-acid transport</keyword>